<accession>A0A0A9DVE7</accession>
<dbReference type="EMBL" id="GBRH01206104">
    <property type="protein sequence ID" value="JAD91791.1"/>
    <property type="molecule type" value="Transcribed_RNA"/>
</dbReference>
<evidence type="ECO:0000313" key="2">
    <source>
        <dbReference type="EMBL" id="JAD91791.1"/>
    </source>
</evidence>
<sequence>MIQVQAQNRRVVTKPSPKYTDSGARKAQHSKSIPPIDTFRPILSTSRAAKSRPGNSAKLVISTSL</sequence>
<reference evidence="2" key="2">
    <citation type="journal article" date="2015" name="Data Brief">
        <title>Shoot transcriptome of the giant reed, Arundo donax.</title>
        <authorList>
            <person name="Barrero R.A."/>
            <person name="Guerrero F.D."/>
            <person name="Moolhuijzen P."/>
            <person name="Goolsby J.A."/>
            <person name="Tidwell J."/>
            <person name="Bellgard S.E."/>
            <person name="Bellgard M.I."/>
        </authorList>
    </citation>
    <scope>NUCLEOTIDE SEQUENCE</scope>
    <source>
        <tissue evidence="2">Shoot tissue taken approximately 20 cm above the soil surface</tissue>
    </source>
</reference>
<organism evidence="2">
    <name type="scientific">Arundo donax</name>
    <name type="common">Giant reed</name>
    <name type="synonym">Donax arundinaceus</name>
    <dbReference type="NCBI Taxonomy" id="35708"/>
    <lineage>
        <taxon>Eukaryota</taxon>
        <taxon>Viridiplantae</taxon>
        <taxon>Streptophyta</taxon>
        <taxon>Embryophyta</taxon>
        <taxon>Tracheophyta</taxon>
        <taxon>Spermatophyta</taxon>
        <taxon>Magnoliopsida</taxon>
        <taxon>Liliopsida</taxon>
        <taxon>Poales</taxon>
        <taxon>Poaceae</taxon>
        <taxon>PACMAD clade</taxon>
        <taxon>Arundinoideae</taxon>
        <taxon>Arundineae</taxon>
        <taxon>Arundo</taxon>
    </lineage>
</organism>
<protein>
    <submittedName>
        <fullName evidence="2">Uncharacterized protein</fullName>
    </submittedName>
</protein>
<feature type="compositionally biased region" description="Polar residues" evidence="1">
    <location>
        <begin position="1"/>
        <end position="10"/>
    </location>
</feature>
<name>A0A0A9DVE7_ARUDO</name>
<evidence type="ECO:0000256" key="1">
    <source>
        <dbReference type="SAM" id="MobiDB-lite"/>
    </source>
</evidence>
<feature type="region of interest" description="Disordered" evidence="1">
    <location>
        <begin position="1"/>
        <end position="38"/>
    </location>
</feature>
<dbReference type="AlphaFoldDB" id="A0A0A9DVE7"/>
<reference evidence="2" key="1">
    <citation type="submission" date="2014-09" db="EMBL/GenBank/DDBJ databases">
        <authorList>
            <person name="Magalhaes I.L.F."/>
            <person name="Oliveira U."/>
            <person name="Santos F.R."/>
            <person name="Vidigal T.H.D.A."/>
            <person name="Brescovit A.D."/>
            <person name="Santos A.J."/>
        </authorList>
    </citation>
    <scope>NUCLEOTIDE SEQUENCE</scope>
    <source>
        <tissue evidence="2">Shoot tissue taken approximately 20 cm above the soil surface</tissue>
    </source>
</reference>
<proteinExistence type="predicted"/>